<dbReference type="EMBL" id="CM044706">
    <property type="protein sequence ID" value="KAI5658511.1"/>
    <property type="molecule type" value="Genomic_DNA"/>
</dbReference>
<gene>
    <name evidence="1" type="ORF">M9H77_27304</name>
</gene>
<name>A0ACC0ACN6_CATRO</name>
<dbReference type="Proteomes" id="UP001060085">
    <property type="component" value="Linkage Group LG06"/>
</dbReference>
<comment type="caution">
    <text evidence="1">The sequence shown here is derived from an EMBL/GenBank/DDBJ whole genome shotgun (WGS) entry which is preliminary data.</text>
</comment>
<protein>
    <submittedName>
        <fullName evidence="1">Uncharacterized protein</fullName>
    </submittedName>
</protein>
<proteinExistence type="predicted"/>
<accession>A0ACC0ACN6</accession>
<evidence type="ECO:0000313" key="2">
    <source>
        <dbReference type="Proteomes" id="UP001060085"/>
    </source>
</evidence>
<reference evidence="2" key="1">
    <citation type="journal article" date="2023" name="Nat. Plants">
        <title>Single-cell RNA sequencing provides a high-resolution roadmap for understanding the multicellular compartmentation of specialized metabolism.</title>
        <authorList>
            <person name="Sun S."/>
            <person name="Shen X."/>
            <person name="Li Y."/>
            <person name="Li Y."/>
            <person name="Wang S."/>
            <person name="Li R."/>
            <person name="Zhang H."/>
            <person name="Shen G."/>
            <person name="Guo B."/>
            <person name="Wei J."/>
            <person name="Xu J."/>
            <person name="St-Pierre B."/>
            <person name="Chen S."/>
            <person name="Sun C."/>
        </authorList>
    </citation>
    <scope>NUCLEOTIDE SEQUENCE [LARGE SCALE GENOMIC DNA]</scope>
</reference>
<sequence>MLVGPTITIVLPSCLALQFLNNQSICFLGVNVSQKIGILNGSSLKFVVNSFTTAVDIGTFAAKGLQNPSLKGCTNLVDLSSRVGLSILKEEAFAATDRQGGAFSLSGLTTTSQLPDWGTSVCFSKEEVKYAMFEAYMCYTMGTKIMTTL</sequence>
<evidence type="ECO:0000313" key="1">
    <source>
        <dbReference type="EMBL" id="KAI5658511.1"/>
    </source>
</evidence>
<keyword evidence="2" id="KW-1185">Reference proteome</keyword>
<organism evidence="1 2">
    <name type="scientific">Catharanthus roseus</name>
    <name type="common">Madagascar periwinkle</name>
    <name type="synonym">Vinca rosea</name>
    <dbReference type="NCBI Taxonomy" id="4058"/>
    <lineage>
        <taxon>Eukaryota</taxon>
        <taxon>Viridiplantae</taxon>
        <taxon>Streptophyta</taxon>
        <taxon>Embryophyta</taxon>
        <taxon>Tracheophyta</taxon>
        <taxon>Spermatophyta</taxon>
        <taxon>Magnoliopsida</taxon>
        <taxon>eudicotyledons</taxon>
        <taxon>Gunneridae</taxon>
        <taxon>Pentapetalae</taxon>
        <taxon>asterids</taxon>
        <taxon>lamiids</taxon>
        <taxon>Gentianales</taxon>
        <taxon>Apocynaceae</taxon>
        <taxon>Rauvolfioideae</taxon>
        <taxon>Vinceae</taxon>
        <taxon>Catharanthinae</taxon>
        <taxon>Catharanthus</taxon>
    </lineage>
</organism>